<sequence length="137" mass="14899">LPTSPTSHHCGTQFSVVLASDGHVYTFGQDSMLKHKSTPQVVPSLEGLFIENIAVGCEHVLALSCTGDVYAWGCNSEGQVTINLSYITHFHSLKWAFSAHPPHFKSRIVGVCFLAWPRTLQPSEGAHAHHGSPGEEH</sequence>
<keyword evidence="1" id="KW-0677">Repeat</keyword>
<evidence type="ECO:0000256" key="2">
    <source>
        <dbReference type="PROSITE-ProRule" id="PRU00235"/>
    </source>
</evidence>
<proteinExistence type="predicted"/>
<dbReference type="PANTHER" id="PTHR22870">
    <property type="entry name" value="REGULATOR OF CHROMOSOME CONDENSATION"/>
    <property type="match status" value="1"/>
</dbReference>
<accession>A0A3Q4AD10</accession>
<evidence type="ECO:0000313" key="4">
    <source>
        <dbReference type="Proteomes" id="UP000261620"/>
    </source>
</evidence>
<evidence type="ECO:0000256" key="1">
    <source>
        <dbReference type="ARBA" id="ARBA00022737"/>
    </source>
</evidence>
<dbReference type="InterPro" id="IPR051210">
    <property type="entry name" value="Ub_ligase/GEF_domain"/>
</dbReference>
<organism evidence="3 4">
    <name type="scientific">Mola mola</name>
    <name type="common">Ocean sunfish</name>
    <name type="synonym">Tetraodon mola</name>
    <dbReference type="NCBI Taxonomy" id="94237"/>
    <lineage>
        <taxon>Eukaryota</taxon>
        <taxon>Metazoa</taxon>
        <taxon>Chordata</taxon>
        <taxon>Craniata</taxon>
        <taxon>Vertebrata</taxon>
        <taxon>Euteleostomi</taxon>
        <taxon>Actinopterygii</taxon>
        <taxon>Neopterygii</taxon>
        <taxon>Teleostei</taxon>
        <taxon>Neoteleostei</taxon>
        <taxon>Acanthomorphata</taxon>
        <taxon>Eupercaria</taxon>
        <taxon>Tetraodontiformes</taxon>
        <taxon>Molidae</taxon>
        <taxon>Mola</taxon>
    </lineage>
</organism>
<dbReference type="Ensembl" id="ENSMMOT00000001895.1">
    <property type="protein sequence ID" value="ENSMMOP00000001860.1"/>
    <property type="gene ID" value="ENSMMOG00000001562.1"/>
</dbReference>
<protein>
    <submittedName>
        <fullName evidence="3">Uncharacterized protein</fullName>
    </submittedName>
</protein>
<dbReference type="PANTHER" id="PTHR22870:SF155">
    <property type="entry name" value="E3 UBIQUITIN-PROTEIN LIGASE HERC1-RELATED"/>
    <property type="match status" value="1"/>
</dbReference>
<dbReference type="SUPFAM" id="SSF50985">
    <property type="entry name" value="RCC1/BLIP-II"/>
    <property type="match status" value="1"/>
</dbReference>
<dbReference type="InterPro" id="IPR000408">
    <property type="entry name" value="Reg_chr_condens"/>
</dbReference>
<reference evidence="3" key="1">
    <citation type="submission" date="2025-08" db="UniProtKB">
        <authorList>
            <consortium name="Ensembl"/>
        </authorList>
    </citation>
    <scope>IDENTIFICATION</scope>
</reference>
<name>A0A3Q4AD10_MOLML</name>
<evidence type="ECO:0000313" key="3">
    <source>
        <dbReference type="Ensembl" id="ENSMMOP00000001860.1"/>
    </source>
</evidence>
<dbReference type="Pfam" id="PF13540">
    <property type="entry name" value="RCC1_2"/>
    <property type="match status" value="1"/>
</dbReference>
<feature type="repeat" description="RCC1" evidence="2">
    <location>
        <begin position="22"/>
        <end position="66"/>
    </location>
</feature>
<dbReference type="AlphaFoldDB" id="A0A3Q4AD10"/>
<reference evidence="3" key="2">
    <citation type="submission" date="2025-09" db="UniProtKB">
        <authorList>
            <consortium name="Ensembl"/>
        </authorList>
    </citation>
    <scope>IDENTIFICATION</scope>
</reference>
<dbReference type="PROSITE" id="PS50012">
    <property type="entry name" value="RCC1_3"/>
    <property type="match status" value="1"/>
</dbReference>
<dbReference type="InterPro" id="IPR009091">
    <property type="entry name" value="RCC1/BLIP-II"/>
</dbReference>
<dbReference type="Proteomes" id="UP000261620">
    <property type="component" value="Unplaced"/>
</dbReference>
<dbReference type="Gene3D" id="2.130.10.30">
    <property type="entry name" value="Regulator of chromosome condensation 1/beta-lactamase-inhibitor protein II"/>
    <property type="match status" value="1"/>
</dbReference>
<dbReference type="STRING" id="94237.ENSMMOP00000001860"/>
<keyword evidence="4" id="KW-1185">Reference proteome</keyword>